<comment type="caution">
    <text evidence="2">The sequence shown here is derived from an EMBL/GenBank/DDBJ whole genome shotgun (WGS) entry which is preliminary data.</text>
</comment>
<accession>A0A542DPN9</accession>
<evidence type="ECO:0000313" key="3">
    <source>
        <dbReference type="Proteomes" id="UP000320876"/>
    </source>
</evidence>
<dbReference type="Proteomes" id="UP000320876">
    <property type="component" value="Unassembled WGS sequence"/>
</dbReference>
<evidence type="ECO:0000256" key="1">
    <source>
        <dbReference type="SAM" id="Phobius"/>
    </source>
</evidence>
<sequence>MMRGVTDDISSRLWNAGVSTQDDAVAGENYQNAVLEQYKLYVEMADRVSARRALANTFFLALNTSIFTVIGVAWPARLVATPWWLVIPLAALLAECAAWFYLVRSYRQLNTAKYQVVGALEERLPASPYWKAEWVALGEGRDRSRYWPLTHLEQWVPVLFGSIYLAGFVVALVA</sequence>
<keyword evidence="3" id="KW-1185">Reference proteome</keyword>
<feature type="transmembrane region" description="Helical" evidence="1">
    <location>
        <begin position="53"/>
        <end position="76"/>
    </location>
</feature>
<keyword evidence="1" id="KW-0472">Membrane</keyword>
<dbReference type="InterPro" id="IPR056918">
    <property type="entry name" value="8xMP"/>
</dbReference>
<proteinExistence type="predicted"/>
<name>A0A542DPN9_AMYCI</name>
<feature type="transmembrane region" description="Helical" evidence="1">
    <location>
        <begin position="155"/>
        <end position="173"/>
    </location>
</feature>
<evidence type="ECO:0008006" key="4">
    <source>
        <dbReference type="Google" id="ProtNLM"/>
    </source>
</evidence>
<feature type="transmembrane region" description="Helical" evidence="1">
    <location>
        <begin position="82"/>
        <end position="103"/>
    </location>
</feature>
<keyword evidence="1" id="KW-1133">Transmembrane helix</keyword>
<keyword evidence="1" id="KW-0812">Transmembrane</keyword>
<protein>
    <recommendedName>
        <fullName evidence="4">Small integral membrane protein</fullName>
    </recommendedName>
</protein>
<gene>
    <name evidence="2" type="ORF">FB471_4893</name>
</gene>
<dbReference type="AlphaFoldDB" id="A0A542DPN9"/>
<reference evidence="2 3" key="1">
    <citation type="submission" date="2019-06" db="EMBL/GenBank/DDBJ databases">
        <title>Sequencing the genomes of 1000 actinobacteria strains.</title>
        <authorList>
            <person name="Klenk H.-P."/>
        </authorList>
    </citation>
    <scope>NUCLEOTIDE SEQUENCE [LARGE SCALE GENOMIC DNA]</scope>
    <source>
        <strain evidence="2 3">DSM 45679</strain>
    </source>
</reference>
<organism evidence="2 3">
    <name type="scientific">Amycolatopsis cihanbeyliensis</name>
    <dbReference type="NCBI Taxonomy" id="1128664"/>
    <lineage>
        <taxon>Bacteria</taxon>
        <taxon>Bacillati</taxon>
        <taxon>Actinomycetota</taxon>
        <taxon>Actinomycetes</taxon>
        <taxon>Pseudonocardiales</taxon>
        <taxon>Pseudonocardiaceae</taxon>
        <taxon>Amycolatopsis</taxon>
    </lineage>
</organism>
<dbReference type="EMBL" id="VFML01000001">
    <property type="protein sequence ID" value="TQJ05070.1"/>
    <property type="molecule type" value="Genomic_DNA"/>
</dbReference>
<evidence type="ECO:0000313" key="2">
    <source>
        <dbReference type="EMBL" id="TQJ05070.1"/>
    </source>
</evidence>
<dbReference type="Pfam" id="PF24838">
    <property type="entry name" value="8xMP"/>
    <property type="match status" value="1"/>
</dbReference>